<dbReference type="Pfam" id="PF18476">
    <property type="entry name" value="PIN_8"/>
    <property type="match status" value="1"/>
</dbReference>
<comment type="caution">
    <text evidence="3">The sequence shown here is derived from an EMBL/GenBank/DDBJ whole genome shotgun (WGS) entry which is preliminary data.</text>
</comment>
<feature type="domain" description="PIN like" evidence="2">
    <location>
        <begin position="24"/>
        <end position="239"/>
    </location>
</feature>
<evidence type="ECO:0000256" key="1">
    <source>
        <dbReference type="SAM" id="Coils"/>
    </source>
</evidence>
<proteinExistence type="predicted"/>
<evidence type="ECO:0000313" key="3">
    <source>
        <dbReference type="EMBL" id="MFC4025849.1"/>
    </source>
</evidence>
<reference evidence="4" key="1">
    <citation type="journal article" date="2019" name="Int. J. Syst. Evol. Microbiol.">
        <title>The Global Catalogue of Microorganisms (GCM) 10K type strain sequencing project: providing services to taxonomists for standard genome sequencing and annotation.</title>
        <authorList>
            <consortium name="The Broad Institute Genomics Platform"/>
            <consortium name="The Broad Institute Genome Sequencing Center for Infectious Disease"/>
            <person name="Wu L."/>
            <person name="Ma J."/>
        </authorList>
    </citation>
    <scope>NUCLEOTIDE SEQUENCE [LARGE SCALE GENOMIC DNA]</scope>
    <source>
        <strain evidence="4">CECT 9128</strain>
    </source>
</reference>
<dbReference type="InterPro" id="IPR041578">
    <property type="entry name" value="PIN_8"/>
</dbReference>
<sequence>MKELFPGYSRKTESDIKNIWKSGIIAFDANVLLNLYRYSNETKNTILHLISKFSQQIFLPYQSALEYNRNRYEVIAEQEKAYKEFLGKITQIQKDLQTTNKPPFLSQKVDEDLNTVFENVNSEVEVSIKKYCDYLKEDPVYDEISNLFKGKISEKYNQEKLEEVFKEGESRYKNKIPPGYEDEKTKKDNRKYGDLVLWNQIIDIAKTQKKNVILITDERKIDWWWKIKDGRNMGPRQELVEEIYEKSGMEFHMYSSEKFLSYGQTFLKEQINKQALNEIMAMKKAEMEEIKKIEIHKKNRLKKLNFIKNEIVNSQEQLDELNYVIRNMDDDLDNYSQQNIAKYYEGEKMDKEIPEHYRIMMEHKKEMETEREMLQKRLSKLKHNYINYKRNN</sequence>
<accession>A0ABV8H188</accession>
<dbReference type="EMBL" id="JBHSAS010000001">
    <property type="protein sequence ID" value="MFC4025849.1"/>
    <property type="molecule type" value="Genomic_DNA"/>
</dbReference>
<evidence type="ECO:0000313" key="4">
    <source>
        <dbReference type="Proteomes" id="UP001595793"/>
    </source>
</evidence>
<keyword evidence="4" id="KW-1185">Reference proteome</keyword>
<protein>
    <submittedName>
        <fullName evidence="3">PIN domain-containing protein</fullName>
    </submittedName>
</protein>
<dbReference type="Proteomes" id="UP001595793">
    <property type="component" value="Unassembled WGS sequence"/>
</dbReference>
<name>A0ABV8H188_9FLAO</name>
<gene>
    <name evidence="3" type="ORF">ACFOS1_00375</name>
</gene>
<feature type="coiled-coil region" evidence="1">
    <location>
        <begin position="304"/>
        <end position="391"/>
    </location>
</feature>
<organism evidence="3 4">
    <name type="scientific">Zunongwangia endophytica</name>
    <dbReference type="NCBI Taxonomy" id="1808945"/>
    <lineage>
        <taxon>Bacteria</taxon>
        <taxon>Pseudomonadati</taxon>
        <taxon>Bacteroidota</taxon>
        <taxon>Flavobacteriia</taxon>
        <taxon>Flavobacteriales</taxon>
        <taxon>Flavobacteriaceae</taxon>
        <taxon>Zunongwangia</taxon>
    </lineage>
</organism>
<keyword evidence="1" id="KW-0175">Coiled coil</keyword>
<dbReference type="RefSeq" id="WP_290232380.1">
    <property type="nucleotide sequence ID" value="NZ_JAUFPZ010000002.1"/>
</dbReference>
<evidence type="ECO:0000259" key="2">
    <source>
        <dbReference type="Pfam" id="PF18476"/>
    </source>
</evidence>